<dbReference type="PANTHER" id="PTHR36220:SF1">
    <property type="entry name" value="GAMMA TUBULIN COMPLEX COMPONENT C-TERMINAL DOMAIN-CONTAINING PROTEIN"/>
    <property type="match status" value="1"/>
</dbReference>
<dbReference type="Gene3D" id="2.130.10.130">
    <property type="entry name" value="Integrin alpha, N-terminal"/>
    <property type="match status" value="2"/>
</dbReference>
<evidence type="ECO:0000256" key="3">
    <source>
        <dbReference type="ARBA" id="ARBA00023180"/>
    </source>
</evidence>
<keyword evidence="6" id="KW-0401">Integrin</keyword>
<proteinExistence type="predicted"/>
<keyword evidence="1" id="KW-0732">Signal</keyword>
<dbReference type="SMART" id="SM00191">
    <property type="entry name" value="Int_alpha"/>
    <property type="match status" value="4"/>
</dbReference>
<organism evidence="6">
    <name type="scientific">Tetraselmis sp. GSL018</name>
    <dbReference type="NCBI Taxonomy" id="582737"/>
    <lineage>
        <taxon>Eukaryota</taxon>
        <taxon>Viridiplantae</taxon>
        <taxon>Chlorophyta</taxon>
        <taxon>core chlorophytes</taxon>
        <taxon>Chlorodendrophyceae</taxon>
        <taxon>Chlorodendrales</taxon>
        <taxon>Chlorodendraceae</taxon>
        <taxon>Tetraselmis</taxon>
    </lineage>
</organism>
<dbReference type="InterPro" id="IPR013519">
    <property type="entry name" value="Int_alpha_beta-p"/>
</dbReference>
<evidence type="ECO:0000256" key="5">
    <source>
        <dbReference type="SAM" id="MobiDB-lite"/>
    </source>
</evidence>
<keyword evidence="2" id="KW-0677">Repeat</keyword>
<dbReference type="InterPro" id="IPR013517">
    <property type="entry name" value="FG-GAP"/>
</dbReference>
<keyword evidence="3" id="KW-0325">Glycoprotein</keyword>
<gene>
    <name evidence="6" type="ORF">TSPGSL018_27111</name>
</gene>
<evidence type="ECO:0000256" key="1">
    <source>
        <dbReference type="ARBA" id="ARBA00022729"/>
    </source>
</evidence>
<dbReference type="GO" id="GO:0007229">
    <property type="term" value="P:integrin-mediated signaling pathway"/>
    <property type="evidence" value="ECO:0007669"/>
    <property type="project" value="UniProtKB-KW"/>
</dbReference>
<sequence length="573" mass="61096">MLLKWYDKVFVAIDSDIRDSFPFQTNSSCTRYAEKSRRLFSPFRTFDIIFPACFNHEYYARQRTEGSTAYTFGSTLGFLRNRLTSFLRDNQPVYRNRNFREVRGSHPQTFTSVQSGQKNLHKPSSTNDLCLEFCHPFQDKDSLVFSPHIPTSYRMTSKNWRALLLVFLVSFWALRVTGFTTFSQITNQFTGTETSERFGAAVGIHGSIAAVGAPNAGPGTVYFFEEQVSGDWLQLATLSPSDGSAGDEFGVSLSLVGGTALAVGAQGYGSGSGAVYVFGGSGSSWALRSTILSTEASAAAQFGSAVALNAANLLAIGAPESGRDGPQTSGHVYVFQLGEDLSTYSEVFSIGSPEPRQFGFFGMALAISSDRLFISELISENVGQVRIYSLSAASATLESTLQIAEETSFELFGSSIALSGEVLAVGAQLKDVSGVLNAGAVYSYRYSGEAWVEETEVVMGSPAEQAQFGTSVALEDDRLVVGAPGMQGSGSSYLVLLPIYPPSPPLPPPPSPPLPPPSPPTPPAPLAPPGLYVDDRTCASGIGADGTGTCVVTFEALNPINLHSLTVEITLGG</sequence>
<feature type="repeat" description="FG-GAP" evidence="4">
    <location>
        <begin position="234"/>
        <end position="287"/>
    </location>
</feature>
<dbReference type="AlphaFoldDB" id="A0A061QKJ6"/>
<evidence type="ECO:0000313" key="6">
    <source>
        <dbReference type="EMBL" id="JAC61122.1"/>
    </source>
</evidence>
<reference evidence="6" key="1">
    <citation type="submission" date="2014-05" db="EMBL/GenBank/DDBJ databases">
        <title>The transcriptome of the halophilic microalga Tetraselmis sp. GSL018 isolated from the Great Salt Lake, Utah.</title>
        <authorList>
            <person name="Jinkerson R.E."/>
            <person name="D'Adamo S."/>
            <person name="Posewitz M.C."/>
        </authorList>
    </citation>
    <scope>NUCLEOTIDE SEQUENCE</scope>
    <source>
        <strain evidence="6">GSL018</strain>
    </source>
</reference>
<name>A0A061QKJ6_9CHLO</name>
<dbReference type="PANTHER" id="PTHR36220">
    <property type="entry name" value="UNNAMED PRODUCT"/>
    <property type="match status" value="1"/>
</dbReference>
<accession>A0A061QKJ6</accession>
<dbReference type="InterPro" id="IPR028994">
    <property type="entry name" value="Integrin_alpha_N"/>
</dbReference>
<evidence type="ECO:0000256" key="2">
    <source>
        <dbReference type="ARBA" id="ARBA00022737"/>
    </source>
</evidence>
<feature type="compositionally biased region" description="Pro residues" evidence="5">
    <location>
        <begin position="506"/>
        <end position="528"/>
    </location>
</feature>
<feature type="region of interest" description="Disordered" evidence="5">
    <location>
        <begin position="506"/>
        <end position="532"/>
    </location>
</feature>
<dbReference type="SUPFAM" id="SSF69318">
    <property type="entry name" value="Integrin alpha N-terminal domain"/>
    <property type="match status" value="1"/>
</dbReference>
<protein>
    <submittedName>
        <fullName evidence="6">Alpha beta-propellor repeat-containing integrin</fullName>
    </submittedName>
</protein>
<dbReference type="PROSITE" id="PS51470">
    <property type="entry name" value="FG_GAP"/>
    <property type="match status" value="1"/>
</dbReference>
<dbReference type="EMBL" id="GBEZ01026034">
    <property type="protein sequence ID" value="JAC61122.1"/>
    <property type="molecule type" value="Transcribed_RNA"/>
</dbReference>
<evidence type="ECO:0000256" key="4">
    <source>
        <dbReference type="PROSITE-ProRule" id="PRU00803"/>
    </source>
</evidence>
<dbReference type="Pfam" id="PF14312">
    <property type="entry name" value="FG-GAP_2"/>
    <property type="match status" value="4"/>
</dbReference>